<dbReference type="SUPFAM" id="SSF55008">
    <property type="entry name" value="HMA, heavy metal-associated domain"/>
    <property type="match status" value="2"/>
</dbReference>
<sequence>MGAEKDGGGKGEGEKKPAAAAPAAGGGGGEKKDDGGGKAVSVYKMDMHCEGCAKKIRRALKHMEGVEDVKTDCSSNKLTVTGKVDPGRVKARVEEKTKKKVDIVSPQPKKEGGGGGGGGGAPPAGEKKGGGGGGEKAEKKAEEKKPEEKKPAPPKESTVVLKIRTHCDGCIHKMKKIILKIKGVASVAVDGAKDLVTVKGTMDVKELAPYLREKLKRTVDVIPPPAEKKDAAAAGGGGGGEKKDNKEKGKEGGGGGGGGQAPKGEKKEGDGGGKKKVDAAAAPAGGGGGGAPKVEVNKMEYYGSYGQAAESSYWAGEGSYGQSSYYVEPRQQMQHYAMEPQYVQHGYAPMMVNAAVASGGYDGYGHHQESYMMGPPAPAGYPMMVGPQHPGHAPQFFSDENPNACSLM</sequence>
<dbReference type="GO" id="GO:0046872">
    <property type="term" value="F:metal ion binding"/>
    <property type="evidence" value="ECO:0007669"/>
    <property type="project" value="InterPro"/>
</dbReference>
<feature type="compositionally biased region" description="Basic and acidic residues" evidence="1">
    <location>
        <begin position="263"/>
        <end position="278"/>
    </location>
</feature>
<proteinExistence type="predicted"/>
<dbReference type="Gene3D" id="3.30.70.100">
    <property type="match status" value="2"/>
</dbReference>
<reference evidence="3 4" key="1">
    <citation type="submission" date="2024-04" db="EMBL/GenBank/DDBJ databases">
        <authorList>
            <person name="Fracassetti M."/>
        </authorList>
    </citation>
    <scope>NUCLEOTIDE SEQUENCE [LARGE SCALE GENOMIC DNA]</scope>
</reference>
<feature type="compositionally biased region" description="Gly residues" evidence="1">
    <location>
        <begin position="252"/>
        <end position="261"/>
    </location>
</feature>
<protein>
    <recommendedName>
        <fullName evidence="2">HMA domain-containing protein</fullName>
    </recommendedName>
</protein>
<dbReference type="PANTHER" id="PTHR46413:SF1">
    <property type="entry name" value="HEAVY METAL-ASSOCIATED ISOPRENYLATED PLANT PROTEIN 6"/>
    <property type="match status" value="1"/>
</dbReference>
<feature type="region of interest" description="Disordered" evidence="1">
    <location>
        <begin position="1"/>
        <end position="38"/>
    </location>
</feature>
<gene>
    <name evidence="3" type="ORF">LTRI10_LOCUS38491</name>
</gene>
<keyword evidence="4" id="KW-1185">Reference proteome</keyword>
<dbReference type="AlphaFoldDB" id="A0AAV2FKH6"/>
<evidence type="ECO:0000313" key="3">
    <source>
        <dbReference type="EMBL" id="CAL1398248.1"/>
    </source>
</evidence>
<feature type="compositionally biased region" description="Basic and acidic residues" evidence="1">
    <location>
        <begin position="125"/>
        <end position="153"/>
    </location>
</feature>
<feature type="domain" description="HMA" evidence="2">
    <location>
        <begin position="38"/>
        <end position="101"/>
    </location>
</feature>
<dbReference type="InterPro" id="IPR044594">
    <property type="entry name" value="HIPP01/3/5/6"/>
</dbReference>
<evidence type="ECO:0000259" key="2">
    <source>
        <dbReference type="PROSITE" id="PS50846"/>
    </source>
</evidence>
<dbReference type="PANTHER" id="PTHR46413">
    <property type="entry name" value="HEAVY METAL-ASSOCIATED ISOPRENYLATED PLANT PROTEIN 6"/>
    <property type="match status" value="1"/>
</dbReference>
<dbReference type="PROSITE" id="PS50846">
    <property type="entry name" value="HMA_2"/>
    <property type="match status" value="2"/>
</dbReference>
<evidence type="ECO:0000256" key="1">
    <source>
        <dbReference type="SAM" id="MobiDB-lite"/>
    </source>
</evidence>
<name>A0AAV2FKH6_9ROSI</name>
<accession>A0AAV2FKH6</accession>
<dbReference type="Pfam" id="PF00403">
    <property type="entry name" value="HMA"/>
    <property type="match status" value="2"/>
</dbReference>
<dbReference type="Proteomes" id="UP001497516">
    <property type="component" value="Chromosome 6"/>
</dbReference>
<feature type="compositionally biased region" description="Gly residues" evidence="1">
    <location>
        <begin position="113"/>
        <end position="122"/>
    </location>
</feature>
<feature type="compositionally biased region" description="Basic and acidic residues" evidence="1">
    <location>
        <begin position="1"/>
        <end position="17"/>
    </location>
</feature>
<dbReference type="InterPro" id="IPR006121">
    <property type="entry name" value="HMA_dom"/>
</dbReference>
<dbReference type="EMBL" id="OZ034819">
    <property type="protein sequence ID" value="CAL1398248.1"/>
    <property type="molecule type" value="Genomic_DNA"/>
</dbReference>
<feature type="region of interest" description="Disordered" evidence="1">
    <location>
        <begin position="221"/>
        <end position="293"/>
    </location>
</feature>
<evidence type="ECO:0000313" key="4">
    <source>
        <dbReference type="Proteomes" id="UP001497516"/>
    </source>
</evidence>
<feature type="compositionally biased region" description="Basic and acidic residues" evidence="1">
    <location>
        <begin position="93"/>
        <end position="112"/>
    </location>
</feature>
<dbReference type="CDD" id="cd00371">
    <property type="entry name" value="HMA"/>
    <property type="match status" value="1"/>
</dbReference>
<feature type="region of interest" description="Disordered" evidence="1">
    <location>
        <begin position="93"/>
        <end position="157"/>
    </location>
</feature>
<organism evidence="3 4">
    <name type="scientific">Linum trigynum</name>
    <dbReference type="NCBI Taxonomy" id="586398"/>
    <lineage>
        <taxon>Eukaryota</taxon>
        <taxon>Viridiplantae</taxon>
        <taxon>Streptophyta</taxon>
        <taxon>Embryophyta</taxon>
        <taxon>Tracheophyta</taxon>
        <taxon>Spermatophyta</taxon>
        <taxon>Magnoliopsida</taxon>
        <taxon>eudicotyledons</taxon>
        <taxon>Gunneridae</taxon>
        <taxon>Pentapetalae</taxon>
        <taxon>rosids</taxon>
        <taxon>fabids</taxon>
        <taxon>Malpighiales</taxon>
        <taxon>Linaceae</taxon>
        <taxon>Linum</taxon>
    </lineage>
</organism>
<dbReference type="InterPro" id="IPR036163">
    <property type="entry name" value="HMA_dom_sf"/>
</dbReference>
<feature type="compositionally biased region" description="Basic and acidic residues" evidence="1">
    <location>
        <begin position="240"/>
        <end position="251"/>
    </location>
</feature>
<feature type="domain" description="HMA" evidence="2">
    <location>
        <begin position="156"/>
        <end position="227"/>
    </location>
</feature>